<dbReference type="FunFam" id="2.20.100.10:FF:000002">
    <property type="entry name" value="Unc-5 netrin receptor C"/>
    <property type="match status" value="1"/>
</dbReference>
<dbReference type="AlphaFoldDB" id="A0AAV2S9J9"/>
<dbReference type="InterPro" id="IPR036383">
    <property type="entry name" value="TSP1_rpt_sf"/>
</dbReference>
<comment type="caution">
    <text evidence="8">The sequence shown here is derived from an EMBL/GenBank/DDBJ whole genome shotgun (WGS) entry which is preliminary data.</text>
</comment>
<keyword evidence="2" id="KW-0964">Secreted</keyword>
<dbReference type="SUPFAM" id="SSF82895">
    <property type="entry name" value="TSP-1 type 1 repeat"/>
    <property type="match status" value="2"/>
</dbReference>
<protein>
    <recommendedName>
        <fullName evidence="7">Fibronectin type-II domain-containing protein</fullName>
    </recommendedName>
</protein>
<evidence type="ECO:0000256" key="6">
    <source>
        <dbReference type="SAM" id="MobiDB-lite"/>
    </source>
</evidence>
<evidence type="ECO:0000256" key="5">
    <source>
        <dbReference type="ARBA" id="ARBA00023157"/>
    </source>
</evidence>
<dbReference type="SUPFAM" id="SSF57440">
    <property type="entry name" value="Kringle-like"/>
    <property type="match status" value="1"/>
</dbReference>
<dbReference type="InterPro" id="IPR052065">
    <property type="entry name" value="Compl_asym_regulator"/>
</dbReference>
<dbReference type="SMART" id="SM00209">
    <property type="entry name" value="TSP1"/>
    <property type="match status" value="2"/>
</dbReference>
<feature type="non-terminal residue" evidence="8">
    <location>
        <position position="1"/>
    </location>
</feature>
<dbReference type="PROSITE" id="PS50092">
    <property type="entry name" value="TSP1"/>
    <property type="match status" value="2"/>
</dbReference>
<accession>A0AAV2S9J9</accession>
<evidence type="ECO:0000259" key="7">
    <source>
        <dbReference type="Pfam" id="PF00040"/>
    </source>
</evidence>
<comment type="subcellular location">
    <subcellularLocation>
        <location evidence="1">Secreted</location>
    </subcellularLocation>
</comment>
<evidence type="ECO:0000313" key="9">
    <source>
        <dbReference type="Proteomes" id="UP001497623"/>
    </source>
</evidence>
<keyword evidence="5" id="KW-1015">Disulfide bond</keyword>
<dbReference type="InterPro" id="IPR000562">
    <property type="entry name" value="FN_type2_dom"/>
</dbReference>
<evidence type="ECO:0000313" key="8">
    <source>
        <dbReference type="EMBL" id="CAL4169889.1"/>
    </source>
</evidence>
<evidence type="ECO:0000256" key="1">
    <source>
        <dbReference type="ARBA" id="ARBA00004613"/>
    </source>
</evidence>
<feature type="non-terminal residue" evidence="8">
    <location>
        <position position="350"/>
    </location>
</feature>
<keyword evidence="9" id="KW-1185">Reference proteome</keyword>
<dbReference type="Gene3D" id="2.10.10.10">
    <property type="entry name" value="Fibronectin, type II, collagen-binding"/>
    <property type="match status" value="1"/>
</dbReference>
<dbReference type="EMBL" id="CAXKWB010050486">
    <property type="protein sequence ID" value="CAL4169889.1"/>
    <property type="molecule type" value="Genomic_DNA"/>
</dbReference>
<sequence>CSTKTDSQNNHITGGYFKHCTSAVPNSVATHSSYSAGTLHWSCPFKNNNKYGYLLCSERTCAISIVSPGNRDTSVGCIDGFQGNMRNPWKKNNAIGKTKQSKFHSELGIAQSLCQPHLTGAENIFQCKSNQFHYVSQMSLWDTYFGFKSVCVYRRPGSNAGPLWPISSTRLAPQALSAPSCQFPFIYIGVTHTTYTAVNDPEGKLWCSTKTDSKNNHITGGNFFKHCTSANLVPSVVHGEWTPWSPWTSCSANCQRQRIRSCSDPTPSIGGRTCPGKSTSSEKCTNGPCATRLVVHGEWSSWSPWKFCSAQCQRQRNRSCTNPRPSTNGGRTCHGESTSSEKCTTGQCAK</sequence>
<evidence type="ECO:0000256" key="2">
    <source>
        <dbReference type="ARBA" id="ARBA00022525"/>
    </source>
</evidence>
<dbReference type="InterPro" id="IPR013806">
    <property type="entry name" value="Kringle-like"/>
</dbReference>
<proteinExistence type="predicted"/>
<dbReference type="InterPro" id="IPR036943">
    <property type="entry name" value="FN_type2_sf"/>
</dbReference>
<name>A0AAV2S9J9_MEGNR</name>
<dbReference type="Gene3D" id="2.20.100.10">
    <property type="entry name" value="Thrombospondin type-1 (TSP1) repeat"/>
    <property type="match status" value="2"/>
</dbReference>
<evidence type="ECO:0000256" key="3">
    <source>
        <dbReference type="ARBA" id="ARBA00022729"/>
    </source>
</evidence>
<dbReference type="Proteomes" id="UP001497623">
    <property type="component" value="Unassembled WGS sequence"/>
</dbReference>
<gene>
    <name evidence="8" type="ORF">MNOR_LOCUS33927</name>
</gene>
<dbReference type="PANTHER" id="PTHR22906:SF43">
    <property type="entry name" value="PROPERDIN"/>
    <property type="match status" value="1"/>
</dbReference>
<reference evidence="8 9" key="1">
    <citation type="submission" date="2024-05" db="EMBL/GenBank/DDBJ databases">
        <authorList>
            <person name="Wallberg A."/>
        </authorList>
    </citation>
    <scope>NUCLEOTIDE SEQUENCE [LARGE SCALE GENOMIC DNA]</scope>
</reference>
<dbReference type="PANTHER" id="PTHR22906">
    <property type="entry name" value="PROPERDIN"/>
    <property type="match status" value="1"/>
</dbReference>
<feature type="region of interest" description="Disordered" evidence="6">
    <location>
        <begin position="317"/>
        <end position="350"/>
    </location>
</feature>
<dbReference type="InterPro" id="IPR000884">
    <property type="entry name" value="TSP1_rpt"/>
</dbReference>
<dbReference type="Pfam" id="PF00090">
    <property type="entry name" value="TSP_1"/>
    <property type="match status" value="2"/>
</dbReference>
<organism evidence="8 9">
    <name type="scientific">Meganyctiphanes norvegica</name>
    <name type="common">Northern krill</name>
    <name type="synonym">Thysanopoda norvegica</name>
    <dbReference type="NCBI Taxonomy" id="48144"/>
    <lineage>
        <taxon>Eukaryota</taxon>
        <taxon>Metazoa</taxon>
        <taxon>Ecdysozoa</taxon>
        <taxon>Arthropoda</taxon>
        <taxon>Crustacea</taxon>
        <taxon>Multicrustacea</taxon>
        <taxon>Malacostraca</taxon>
        <taxon>Eumalacostraca</taxon>
        <taxon>Eucarida</taxon>
        <taxon>Euphausiacea</taxon>
        <taxon>Euphausiidae</taxon>
        <taxon>Meganyctiphanes</taxon>
    </lineage>
</organism>
<feature type="domain" description="Fibronectin type-II" evidence="7">
    <location>
        <begin position="181"/>
        <end position="214"/>
    </location>
</feature>
<keyword evidence="3" id="KW-0732">Signal</keyword>
<evidence type="ECO:0000256" key="4">
    <source>
        <dbReference type="ARBA" id="ARBA00022737"/>
    </source>
</evidence>
<dbReference type="Pfam" id="PF00040">
    <property type="entry name" value="fn2"/>
    <property type="match status" value="1"/>
</dbReference>
<keyword evidence="4" id="KW-0677">Repeat</keyword>